<dbReference type="EMBL" id="RCML01000330">
    <property type="protein sequence ID" value="KAG2980586.1"/>
    <property type="molecule type" value="Genomic_DNA"/>
</dbReference>
<comment type="caution">
    <text evidence="7">The sequence shown here is derived from an EMBL/GenBank/DDBJ whole genome shotgun (WGS) entry which is preliminary data.</text>
</comment>
<evidence type="ECO:0000313" key="6">
    <source>
        <dbReference type="EMBL" id="KAG3219752.1"/>
    </source>
</evidence>
<dbReference type="EMBL" id="RCMK01000620">
    <property type="protein sequence ID" value="KAG2918755.1"/>
    <property type="molecule type" value="Genomic_DNA"/>
</dbReference>
<dbReference type="Proteomes" id="UP000774804">
    <property type="component" value="Unassembled WGS sequence"/>
</dbReference>
<evidence type="ECO:0000256" key="1">
    <source>
        <dbReference type="SAM" id="MobiDB-lite"/>
    </source>
</evidence>
<evidence type="ECO:0000313" key="3">
    <source>
        <dbReference type="EMBL" id="KAG2918247.1"/>
    </source>
</evidence>
<evidence type="ECO:0000313" key="7">
    <source>
        <dbReference type="EMBL" id="RAW33269.1"/>
    </source>
</evidence>
<reference evidence="7 8" key="1">
    <citation type="submission" date="2018-01" db="EMBL/GenBank/DDBJ databases">
        <title>Draft genome of the strawberry crown rot pathogen Phytophthora cactorum.</title>
        <authorList>
            <person name="Armitage A.D."/>
            <person name="Lysoe E."/>
            <person name="Nellist C.F."/>
            <person name="Harrison R.J."/>
            <person name="Brurberg M.B."/>
        </authorList>
    </citation>
    <scope>NUCLEOTIDE SEQUENCE [LARGE SCALE GENOMIC DNA]</scope>
    <source>
        <strain evidence="7 8">10300</strain>
    </source>
</reference>
<protein>
    <submittedName>
        <fullName evidence="7">Uncharacterized protein</fullName>
    </submittedName>
</protein>
<name>A0A329S9H7_9STRA</name>
<dbReference type="Proteomes" id="UP000736787">
    <property type="component" value="Unassembled WGS sequence"/>
</dbReference>
<dbReference type="VEuPathDB" id="FungiDB:PC110_g10411"/>
<evidence type="ECO:0000313" key="5">
    <source>
        <dbReference type="EMBL" id="KAG2980586.1"/>
    </source>
</evidence>
<feature type="region of interest" description="Disordered" evidence="1">
    <location>
        <begin position="57"/>
        <end position="84"/>
    </location>
</feature>
<dbReference type="EMBL" id="RCMV01000297">
    <property type="protein sequence ID" value="KAG3219752.1"/>
    <property type="molecule type" value="Genomic_DNA"/>
</dbReference>
<reference evidence="2" key="2">
    <citation type="submission" date="2018-10" db="EMBL/GenBank/DDBJ databases">
        <title>Effector identification in a new, highly contiguous assembly of the strawberry crown rot pathogen Phytophthora cactorum.</title>
        <authorList>
            <person name="Armitage A.D."/>
            <person name="Nellist C.F."/>
            <person name="Bates H."/>
            <person name="Vickerstaff R.J."/>
            <person name="Harrison R.J."/>
        </authorList>
    </citation>
    <scope>NUCLEOTIDE SEQUENCE</scope>
    <source>
        <strain evidence="2">15-7</strain>
        <strain evidence="3">4032</strain>
        <strain evidence="4">4040</strain>
        <strain evidence="5">P415</strain>
        <strain evidence="6">P421</strain>
    </source>
</reference>
<accession>A0A329S9H7</accession>
<dbReference type="EMBL" id="MJFZ01000243">
    <property type="protein sequence ID" value="RAW33269.1"/>
    <property type="molecule type" value="Genomic_DNA"/>
</dbReference>
<dbReference type="Proteomes" id="UP000251314">
    <property type="component" value="Unassembled WGS sequence"/>
</dbReference>
<dbReference type="Proteomes" id="UP000697107">
    <property type="component" value="Unassembled WGS sequence"/>
</dbReference>
<gene>
    <name evidence="7" type="ORF">PC110_g10411</name>
    <name evidence="2" type="ORF">PC113_g11784</name>
    <name evidence="3" type="ORF">PC115_g10517</name>
    <name evidence="4" type="ORF">PC117_g16955</name>
    <name evidence="5" type="ORF">PC118_g11105</name>
    <name evidence="6" type="ORF">PC129_g9480</name>
</gene>
<evidence type="ECO:0000313" key="4">
    <source>
        <dbReference type="EMBL" id="KAG2918755.1"/>
    </source>
</evidence>
<keyword evidence="8" id="KW-1185">Reference proteome</keyword>
<dbReference type="Proteomes" id="UP000760860">
    <property type="component" value="Unassembled WGS sequence"/>
</dbReference>
<proteinExistence type="predicted"/>
<dbReference type="AlphaFoldDB" id="A0A329S9H7"/>
<organism evidence="7 8">
    <name type="scientific">Phytophthora cactorum</name>
    <dbReference type="NCBI Taxonomy" id="29920"/>
    <lineage>
        <taxon>Eukaryota</taxon>
        <taxon>Sar</taxon>
        <taxon>Stramenopiles</taxon>
        <taxon>Oomycota</taxon>
        <taxon>Peronosporomycetes</taxon>
        <taxon>Peronosporales</taxon>
        <taxon>Peronosporaceae</taxon>
        <taxon>Phytophthora</taxon>
    </lineage>
</organism>
<dbReference type="EMBL" id="RCMI01000312">
    <property type="protein sequence ID" value="KAG2918247.1"/>
    <property type="molecule type" value="Genomic_DNA"/>
</dbReference>
<evidence type="ECO:0000313" key="2">
    <source>
        <dbReference type="EMBL" id="KAG2856188.1"/>
    </source>
</evidence>
<dbReference type="EMBL" id="RCMG01000344">
    <property type="protein sequence ID" value="KAG2856188.1"/>
    <property type="molecule type" value="Genomic_DNA"/>
</dbReference>
<dbReference type="Proteomes" id="UP000735874">
    <property type="component" value="Unassembled WGS sequence"/>
</dbReference>
<dbReference type="OrthoDB" id="117801at2759"/>
<sequence length="118" mass="12908">MTKLHLLIPTAAGPVEPMSPVDVLIVDIDDDEFIVGNDLLNALGIEVDRQLEMLADREDDETSGYTTELEADDVPATTSATEPSDDDIFAAVERLIDRAVENGFPLDKVEQLRTICHA</sequence>
<evidence type="ECO:0000313" key="8">
    <source>
        <dbReference type="Proteomes" id="UP000251314"/>
    </source>
</evidence>